<accession>A0ABW3F4P3</accession>
<dbReference type="Proteomes" id="UP001597128">
    <property type="component" value="Unassembled WGS sequence"/>
</dbReference>
<evidence type="ECO:0000313" key="1">
    <source>
        <dbReference type="EMBL" id="MFD0913412.1"/>
    </source>
</evidence>
<dbReference type="RefSeq" id="WP_379056764.1">
    <property type="nucleotide sequence ID" value="NZ_JBHTKB010000001.1"/>
</dbReference>
<proteinExistence type="predicted"/>
<comment type="caution">
    <text evidence="1">The sequence shown here is derived from an EMBL/GenBank/DDBJ whole genome shotgun (WGS) entry which is preliminary data.</text>
</comment>
<dbReference type="EMBL" id="JBHTKB010000001">
    <property type="protein sequence ID" value="MFD0913412.1"/>
    <property type="molecule type" value="Genomic_DNA"/>
</dbReference>
<evidence type="ECO:0000313" key="2">
    <source>
        <dbReference type="Proteomes" id="UP001597128"/>
    </source>
</evidence>
<keyword evidence="2" id="KW-1185">Reference proteome</keyword>
<reference evidence="2" key="1">
    <citation type="journal article" date="2019" name="Int. J. Syst. Evol. Microbiol.">
        <title>The Global Catalogue of Microorganisms (GCM) 10K type strain sequencing project: providing services to taxonomists for standard genome sequencing and annotation.</title>
        <authorList>
            <consortium name="The Broad Institute Genomics Platform"/>
            <consortium name="The Broad Institute Genome Sequencing Center for Infectious Disease"/>
            <person name="Wu L."/>
            <person name="Ma J."/>
        </authorList>
    </citation>
    <scope>NUCLEOTIDE SEQUENCE [LARGE SCALE GENOMIC DNA]</scope>
    <source>
        <strain evidence="2">CCUG 58412</strain>
    </source>
</reference>
<organism evidence="1 2">
    <name type="scientific">Methylophilus luteus</name>
    <dbReference type="NCBI Taxonomy" id="640108"/>
    <lineage>
        <taxon>Bacteria</taxon>
        <taxon>Pseudomonadati</taxon>
        <taxon>Pseudomonadota</taxon>
        <taxon>Betaproteobacteria</taxon>
        <taxon>Nitrosomonadales</taxon>
        <taxon>Methylophilaceae</taxon>
        <taxon>Methylophilus</taxon>
    </lineage>
</organism>
<sequence length="40" mass="4445">MQQFDHRDNLNIIQASAVQHKVIVMTGSGYMAGAGRQGKW</sequence>
<gene>
    <name evidence="1" type="ORF">ACFQ1Z_07630</name>
</gene>
<protein>
    <submittedName>
        <fullName evidence="1">Uncharacterized protein</fullName>
    </submittedName>
</protein>
<name>A0ABW3F4P3_9PROT</name>